<keyword evidence="2" id="KW-0349">Heme</keyword>
<reference evidence="3 4" key="1">
    <citation type="journal article" date="2019" name="Int. J. Syst. Evol. Microbiol.">
        <title>The Global Catalogue of Microorganisms (GCM) 10K type strain sequencing project: providing services to taxonomists for standard genome sequencing and annotation.</title>
        <authorList>
            <consortium name="The Broad Institute Genomics Platform"/>
            <consortium name="The Broad Institute Genome Sequencing Center for Infectious Disease"/>
            <person name="Wu L."/>
            <person name="Ma J."/>
        </authorList>
    </citation>
    <scope>NUCLEOTIDE SEQUENCE [LARGE SCALE GENOMIC DNA]</scope>
    <source>
        <strain evidence="3 4">JCM 15503</strain>
    </source>
</reference>
<dbReference type="EMBL" id="BAAAEW010000033">
    <property type="protein sequence ID" value="GAA0762296.1"/>
    <property type="molecule type" value="Genomic_DNA"/>
</dbReference>
<protein>
    <submittedName>
        <fullName evidence="3">Cytochrome P450</fullName>
    </submittedName>
</protein>
<dbReference type="PANTHER" id="PTHR46696">
    <property type="entry name" value="P450, PUTATIVE (EUROFUNG)-RELATED"/>
    <property type="match status" value="1"/>
</dbReference>
<evidence type="ECO:0000256" key="1">
    <source>
        <dbReference type="ARBA" id="ARBA00010617"/>
    </source>
</evidence>
<name>A0ABN1KCC3_9BURK</name>
<dbReference type="PRINTS" id="PR00385">
    <property type="entry name" value="P450"/>
</dbReference>
<dbReference type="PRINTS" id="PR00359">
    <property type="entry name" value="BP450"/>
</dbReference>
<dbReference type="SUPFAM" id="SSF48264">
    <property type="entry name" value="Cytochrome P450"/>
    <property type="match status" value="1"/>
</dbReference>
<dbReference type="Proteomes" id="UP001500279">
    <property type="component" value="Unassembled WGS sequence"/>
</dbReference>
<organism evidence="3 4">
    <name type="scientific">Ideonella azotifigens</name>
    <dbReference type="NCBI Taxonomy" id="513160"/>
    <lineage>
        <taxon>Bacteria</taxon>
        <taxon>Pseudomonadati</taxon>
        <taxon>Pseudomonadota</taxon>
        <taxon>Betaproteobacteria</taxon>
        <taxon>Burkholderiales</taxon>
        <taxon>Sphaerotilaceae</taxon>
        <taxon>Ideonella</taxon>
    </lineage>
</organism>
<keyword evidence="2" id="KW-0408">Iron</keyword>
<dbReference type="InterPro" id="IPR001128">
    <property type="entry name" value="Cyt_P450"/>
</dbReference>
<dbReference type="InterPro" id="IPR036396">
    <property type="entry name" value="Cyt_P450_sf"/>
</dbReference>
<dbReference type="InterPro" id="IPR002397">
    <property type="entry name" value="Cyt_P450_B"/>
</dbReference>
<keyword evidence="2" id="KW-0560">Oxidoreductase</keyword>
<comment type="similarity">
    <text evidence="1 2">Belongs to the cytochrome P450 family.</text>
</comment>
<keyword evidence="2" id="KW-0479">Metal-binding</keyword>
<dbReference type="Gene3D" id="1.10.630.10">
    <property type="entry name" value="Cytochrome P450"/>
    <property type="match status" value="1"/>
</dbReference>
<dbReference type="PANTHER" id="PTHR46696:SF1">
    <property type="entry name" value="CYTOCHROME P450 YJIB-RELATED"/>
    <property type="match status" value="1"/>
</dbReference>
<dbReference type="CDD" id="cd20625">
    <property type="entry name" value="CYP164-like"/>
    <property type="match status" value="1"/>
</dbReference>
<evidence type="ECO:0000256" key="2">
    <source>
        <dbReference type="RuleBase" id="RU000461"/>
    </source>
</evidence>
<dbReference type="PROSITE" id="PS00086">
    <property type="entry name" value="CYTOCHROME_P450"/>
    <property type="match status" value="1"/>
</dbReference>
<dbReference type="Pfam" id="PF00067">
    <property type="entry name" value="p450"/>
    <property type="match status" value="1"/>
</dbReference>
<evidence type="ECO:0000313" key="3">
    <source>
        <dbReference type="EMBL" id="GAA0762296.1"/>
    </source>
</evidence>
<gene>
    <name evidence="3" type="ORF">GCM10009107_46620</name>
</gene>
<dbReference type="InterPro" id="IPR017972">
    <property type="entry name" value="Cyt_P450_CS"/>
</dbReference>
<dbReference type="RefSeq" id="WP_231012282.1">
    <property type="nucleotide sequence ID" value="NZ_BAAAEW010000033.1"/>
</dbReference>
<proteinExistence type="inferred from homology"/>
<accession>A0ABN1KCC3</accession>
<sequence>MLTRPQAVWRQDLSAPPLPYDQYRHWREAGPLLWSEAWFDGAWLVTRYADCEALLRDTARFSARRTGGWVTQQASERGELSEFQRLFARAMLFVDAPDHGRLRQLMQPGFTPAAMRGLRSEIEAFVAQALDQADAAAAVGQSSDLIALLARPLPARVMALLLGLSDEDPELFSVASSDDLAAFIGAAQPSELQARRAQRAMLRLARGFEVVLSARQQTPDRPVADLLDRLLQGQAEGRITSDAELLAQCVMLLFAGHETTRHLIGSLVQTLACDPLRWRMLREQPDLIPRAVREVLRLETPVQYTGRRAVADVQWHGQTIRRGELVLAMIGCANRDEARFSEAEQLDLARQQGASLAFGTGPHVCIGAALTQMEAEVVLQQMLQRWPEPPQLLAAQPDWIPDALYRGLRSLPVMPARHAHAPSVLQLQG</sequence>
<evidence type="ECO:0000313" key="4">
    <source>
        <dbReference type="Proteomes" id="UP001500279"/>
    </source>
</evidence>
<comment type="caution">
    <text evidence="3">The sequence shown here is derived from an EMBL/GenBank/DDBJ whole genome shotgun (WGS) entry which is preliminary data.</text>
</comment>
<keyword evidence="4" id="KW-1185">Reference proteome</keyword>
<keyword evidence="2" id="KW-0503">Monooxygenase</keyword>